<organism evidence="1 2">
    <name type="scientific">Panagrolaimus sp. JU765</name>
    <dbReference type="NCBI Taxonomy" id="591449"/>
    <lineage>
        <taxon>Eukaryota</taxon>
        <taxon>Metazoa</taxon>
        <taxon>Ecdysozoa</taxon>
        <taxon>Nematoda</taxon>
        <taxon>Chromadorea</taxon>
        <taxon>Rhabditida</taxon>
        <taxon>Tylenchina</taxon>
        <taxon>Panagrolaimomorpha</taxon>
        <taxon>Panagrolaimoidea</taxon>
        <taxon>Panagrolaimidae</taxon>
        <taxon>Panagrolaimus</taxon>
    </lineage>
</organism>
<sequence>MGELAAVAFAPPPPPPDMNFLDEKRDRATQQIDLQQLTLLRLMPILMTNHLIAENFAFDEKFPTDKREIVDAALEETEKRQNYFPKGLAKDFDEKRDKRWTSEELDKFPEFSRFNADDYPYDTDSFGRRNKRDVLEHPHKNITEAVQELMSLIENTDGLPGFCYLFNVLQQLLSTIQSEMSSKVCPNGK</sequence>
<dbReference type="WBParaSite" id="JU765_v2.g14592.t1">
    <property type="protein sequence ID" value="JU765_v2.g14592.t1"/>
    <property type="gene ID" value="JU765_v2.g14592"/>
</dbReference>
<proteinExistence type="predicted"/>
<protein>
    <submittedName>
        <fullName evidence="2">Uncharacterized protein</fullName>
    </submittedName>
</protein>
<accession>A0AC34QB74</accession>
<evidence type="ECO:0000313" key="2">
    <source>
        <dbReference type="WBParaSite" id="JU765_v2.g14592.t1"/>
    </source>
</evidence>
<evidence type="ECO:0000313" key="1">
    <source>
        <dbReference type="Proteomes" id="UP000887576"/>
    </source>
</evidence>
<dbReference type="Proteomes" id="UP000887576">
    <property type="component" value="Unplaced"/>
</dbReference>
<reference evidence="2" key="1">
    <citation type="submission" date="2022-11" db="UniProtKB">
        <authorList>
            <consortium name="WormBaseParasite"/>
        </authorList>
    </citation>
    <scope>IDENTIFICATION</scope>
</reference>
<name>A0AC34QB74_9BILA</name>